<organism evidence="3 4">
    <name type="scientific">Ohtaekwangia kribbensis</name>
    <dbReference type="NCBI Taxonomy" id="688913"/>
    <lineage>
        <taxon>Bacteria</taxon>
        <taxon>Pseudomonadati</taxon>
        <taxon>Bacteroidota</taxon>
        <taxon>Cytophagia</taxon>
        <taxon>Cytophagales</taxon>
        <taxon>Fulvivirgaceae</taxon>
        <taxon>Ohtaekwangia</taxon>
    </lineage>
</organism>
<dbReference type="EMBL" id="JBHTKA010000007">
    <property type="protein sequence ID" value="MFD1001123.1"/>
    <property type="molecule type" value="Genomic_DNA"/>
</dbReference>
<sequence length="134" mass="15424">MRFKVLIIDDDPIILVLHKSIAIRSGLCTEEPLSFQNGKAALDYLCANGNDKENYLLLLDIHMPLMNGWEFLDSIRSTPLWEQMKIILISSSIDARDHEKAKKYSRVIRYIEKPLQFDICTKLPEMVLNNSSSI</sequence>
<protein>
    <submittedName>
        <fullName evidence="3">Response regulator</fullName>
    </submittedName>
</protein>
<evidence type="ECO:0000259" key="2">
    <source>
        <dbReference type="PROSITE" id="PS50110"/>
    </source>
</evidence>
<dbReference type="InterPro" id="IPR001789">
    <property type="entry name" value="Sig_transdc_resp-reg_receiver"/>
</dbReference>
<dbReference type="PROSITE" id="PS50110">
    <property type="entry name" value="RESPONSE_REGULATORY"/>
    <property type="match status" value="1"/>
</dbReference>
<dbReference type="Gene3D" id="3.40.50.2300">
    <property type="match status" value="1"/>
</dbReference>
<accession>A0ABW3K553</accession>
<keyword evidence="1" id="KW-0597">Phosphoprotein</keyword>
<dbReference type="InterPro" id="IPR011006">
    <property type="entry name" value="CheY-like_superfamily"/>
</dbReference>
<dbReference type="RefSeq" id="WP_377580572.1">
    <property type="nucleotide sequence ID" value="NZ_JBHTKA010000007.1"/>
</dbReference>
<keyword evidence="4" id="KW-1185">Reference proteome</keyword>
<evidence type="ECO:0000313" key="3">
    <source>
        <dbReference type="EMBL" id="MFD1001123.1"/>
    </source>
</evidence>
<reference evidence="4" key="1">
    <citation type="journal article" date="2019" name="Int. J. Syst. Evol. Microbiol.">
        <title>The Global Catalogue of Microorganisms (GCM) 10K type strain sequencing project: providing services to taxonomists for standard genome sequencing and annotation.</title>
        <authorList>
            <consortium name="The Broad Institute Genomics Platform"/>
            <consortium name="The Broad Institute Genome Sequencing Center for Infectious Disease"/>
            <person name="Wu L."/>
            <person name="Ma J."/>
        </authorList>
    </citation>
    <scope>NUCLEOTIDE SEQUENCE [LARGE SCALE GENOMIC DNA]</scope>
    <source>
        <strain evidence="4">CCUG 58938</strain>
    </source>
</reference>
<gene>
    <name evidence="3" type="ORF">ACFQ21_17480</name>
</gene>
<dbReference type="SMART" id="SM00448">
    <property type="entry name" value="REC"/>
    <property type="match status" value="1"/>
</dbReference>
<dbReference type="Pfam" id="PF00072">
    <property type="entry name" value="Response_reg"/>
    <property type="match status" value="1"/>
</dbReference>
<dbReference type="InterPro" id="IPR052893">
    <property type="entry name" value="TCS_response_regulator"/>
</dbReference>
<dbReference type="CDD" id="cd00156">
    <property type="entry name" value="REC"/>
    <property type="match status" value="1"/>
</dbReference>
<name>A0ABW3K553_9BACT</name>
<comment type="caution">
    <text evidence="3">The sequence shown here is derived from an EMBL/GenBank/DDBJ whole genome shotgun (WGS) entry which is preliminary data.</text>
</comment>
<feature type="domain" description="Response regulatory" evidence="2">
    <location>
        <begin position="4"/>
        <end position="128"/>
    </location>
</feature>
<dbReference type="Proteomes" id="UP001597112">
    <property type="component" value="Unassembled WGS sequence"/>
</dbReference>
<dbReference type="PANTHER" id="PTHR44520:SF2">
    <property type="entry name" value="RESPONSE REGULATOR RCP1"/>
    <property type="match status" value="1"/>
</dbReference>
<proteinExistence type="predicted"/>
<evidence type="ECO:0000313" key="4">
    <source>
        <dbReference type="Proteomes" id="UP001597112"/>
    </source>
</evidence>
<feature type="modified residue" description="4-aspartylphosphate" evidence="1">
    <location>
        <position position="60"/>
    </location>
</feature>
<dbReference type="SUPFAM" id="SSF52172">
    <property type="entry name" value="CheY-like"/>
    <property type="match status" value="1"/>
</dbReference>
<evidence type="ECO:0000256" key="1">
    <source>
        <dbReference type="PROSITE-ProRule" id="PRU00169"/>
    </source>
</evidence>
<dbReference type="PANTHER" id="PTHR44520">
    <property type="entry name" value="RESPONSE REGULATOR RCP1-RELATED"/>
    <property type="match status" value="1"/>
</dbReference>